<gene>
    <name evidence="2" type="ORF">ACHAXA_010631</name>
</gene>
<dbReference type="EMBL" id="JALLPB020000433">
    <property type="protein sequence ID" value="KAL3809173.1"/>
    <property type="molecule type" value="Genomic_DNA"/>
</dbReference>
<reference evidence="2 3" key="1">
    <citation type="submission" date="2024-10" db="EMBL/GenBank/DDBJ databases">
        <title>Updated reference genomes for cyclostephanoid diatoms.</title>
        <authorList>
            <person name="Roberts W.R."/>
            <person name="Alverson A.J."/>
        </authorList>
    </citation>
    <scope>NUCLEOTIDE SEQUENCE [LARGE SCALE GENOMIC DNA]</scope>
    <source>
        <strain evidence="2 3">AJA228-03</strain>
    </source>
</reference>
<dbReference type="AlphaFoldDB" id="A0ABD3R8N4"/>
<dbReference type="Proteomes" id="UP001530377">
    <property type="component" value="Unassembled WGS sequence"/>
</dbReference>
<organism evidence="2 3">
    <name type="scientific">Cyclostephanos tholiformis</name>
    <dbReference type="NCBI Taxonomy" id="382380"/>
    <lineage>
        <taxon>Eukaryota</taxon>
        <taxon>Sar</taxon>
        <taxon>Stramenopiles</taxon>
        <taxon>Ochrophyta</taxon>
        <taxon>Bacillariophyta</taxon>
        <taxon>Coscinodiscophyceae</taxon>
        <taxon>Thalassiosirophycidae</taxon>
        <taxon>Stephanodiscales</taxon>
        <taxon>Stephanodiscaceae</taxon>
        <taxon>Cyclostephanos</taxon>
    </lineage>
</organism>
<sequence length="345" mass="37481">MTSGATCSYEGGAMGGGRRREEEHPDTSRSCHFDPLGLGVDRGWDDHRRRHRYRADATTSSAPRRRSGGTTVTSAASSVALASLSVIVVDRPAPCLAAIISEGDFNPDTFRPVCAASDSFYRILQSSTRALVGDDNFSEYGPLIAGGLLRIRLELCVVESFFNEAVGPFIQQNGLSWILPLHETVETFLAGSIFALATTFILVGSTKLIQIIAFYGDLLLGGPCRLFGGFFFDRARGMPVTLDVSFFGFWKTRLVGPPLDSDEGSRNNEGGTMPLVDFDKVRPADVPLLALSGAIKVVGEASKVGKFRPWLANANALVRAPKATSNPFYDLLACRTHFFFRLPYP</sequence>
<accession>A0ABD3R8N4</accession>
<feature type="region of interest" description="Disordered" evidence="1">
    <location>
        <begin position="1"/>
        <end position="33"/>
    </location>
</feature>
<proteinExistence type="predicted"/>
<evidence type="ECO:0000313" key="3">
    <source>
        <dbReference type="Proteomes" id="UP001530377"/>
    </source>
</evidence>
<keyword evidence="3" id="KW-1185">Reference proteome</keyword>
<comment type="caution">
    <text evidence="2">The sequence shown here is derived from an EMBL/GenBank/DDBJ whole genome shotgun (WGS) entry which is preliminary data.</text>
</comment>
<name>A0ABD3R8N4_9STRA</name>
<feature type="compositionally biased region" description="Basic and acidic residues" evidence="1">
    <location>
        <begin position="18"/>
        <end position="32"/>
    </location>
</feature>
<protein>
    <submittedName>
        <fullName evidence="2">Uncharacterized protein</fullName>
    </submittedName>
</protein>
<evidence type="ECO:0000313" key="2">
    <source>
        <dbReference type="EMBL" id="KAL3809173.1"/>
    </source>
</evidence>
<evidence type="ECO:0000256" key="1">
    <source>
        <dbReference type="SAM" id="MobiDB-lite"/>
    </source>
</evidence>